<organism evidence="1 2">
    <name type="scientific">Rossellomorea aquimaris</name>
    <dbReference type="NCBI Taxonomy" id="189382"/>
    <lineage>
        <taxon>Bacteria</taxon>
        <taxon>Bacillati</taxon>
        <taxon>Bacillota</taxon>
        <taxon>Bacilli</taxon>
        <taxon>Bacillales</taxon>
        <taxon>Bacillaceae</taxon>
        <taxon>Rossellomorea</taxon>
    </lineage>
</organism>
<evidence type="ECO:0008006" key="3">
    <source>
        <dbReference type="Google" id="ProtNLM"/>
    </source>
</evidence>
<name>A0A1J6WQT1_9BACI</name>
<dbReference type="EMBL" id="MINN01000096">
    <property type="protein sequence ID" value="OIU70571.1"/>
    <property type="molecule type" value="Genomic_DNA"/>
</dbReference>
<evidence type="ECO:0000313" key="1">
    <source>
        <dbReference type="EMBL" id="OIU70571.1"/>
    </source>
</evidence>
<comment type="caution">
    <text evidence="1">The sequence shown here is derived from an EMBL/GenBank/DDBJ whole genome shotgun (WGS) entry which is preliminary data.</text>
</comment>
<dbReference type="AlphaFoldDB" id="A0A1J6WQT1"/>
<proteinExistence type="predicted"/>
<dbReference type="OrthoDB" id="2691912at2"/>
<dbReference type="Proteomes" id="UP000182062">
    <property type="component" value="Unassembled WGS sequence"/>
</dbReference>
<protein>
    <recommendedName>
        <fullName evidence="3">LysM domain-containing protein</fullName>
    </recommendedName>
</protein>
<gene>
    <name evidence="1" type="ORF">BHE18_18795</name>
</gene>
<keyword evidence="2" id="KW-1185">Reference proteome</keyword>
<accession>A0A1J6WQT1</accession>
<dbReference type="RefSeq" id="WP_071618929.1">
    <property type="nucleotide sequence ID" value="NZ_MINN01000096.1"/>
</dbReference>
<reference evidence="1 2" key="1">
    <citation type="submission" date="2016-09" db="EMBL/GenBank/DDBJ databases">
        <title>Bacillus aquimaris SAMM genome sequence reveals colonization and biosurfactant production capacities.</title>
        <authorList>
            <person name="Waghmode S.R."/>
            <person name="Suryavanshi M.V."/>
        </authorList>
    </citation>
    <scope>NUCLEOTIDE SEQUENCE [LARGE SCALE GENOMIC DNA]</scope>
    <source>
        <strain evidence="1 2">SAMM</strain>
    </source>
</reference>
<evidence type="ECO:0000313" key="2">
    <source>
        <dbReference type="Proteomes" id="UP000182062"/>
    </source>
</evidence>
<sequence length="122" mass="13753">MKRMFIFFGIIILLYSVYYDLNKGTLNLLTEKQSTVATSRPQEMKKENVESASLTAEPDVSQAYIEKEIKPGDTVLSLVEESLQGRLPVSIEEVVSDFEELNNTTAGKIQIGRTYKIPLYAD</sequence>